<comment type="caution">
    <text evidence="1">The sequence shown here is derived from an EMBL/GenBank/DDBJ whole genome shotgun (WGS) entry which is preliminary data.</text>
</comment>
<protein>
    <submittedName>
        <fullName evidence="1">DUF771 domain-containing protein</fullName>
    </submittedName>
</protein>
<name>A0ABW0UER3_9STRE</name>
<dbReference type="Pfam" id="PF05595">
    <property type="entry name" value="DUF771"/>
    <property type="match status" value="1"/>
</dbReference>
<dbReference type="EMBL" id="JBHSOJ010000032">
    <property type="protein sequence ID" value="MFC5632046.1"/>
    <property type="molecule type" value="Genomic_DNA"/>
</dbReference>
<dbReference type="RefSeq" id="WP_156806316.1">
    <property type="nucleotide sequence ID" value="NZ_JBHSOJ010000032.1"/>
</dbReference>
<dbReference type="InterPro" id="IPR008489">
    <property type="entry name" value="DUF771"/>
</dbReference>
<evidence type="ECO:0000313" key="2">
    <source>
        <dbReference type="Proteomes" id="UP001596110"/>
    </source>
</evidence>
<gene>
    <name evidence="1" type="ORF">ACFPQ3_10960</name>
</gene>
<dbReference type="Proteomes" id="UP001596110">
    <property type="component" value="Unassembled WGS sequence"/>
</dbReference>
<reference evidence="2" key="1">
    <citation type="journal article" date="2019" name="Int. J. Syst. Evol. Microbiol.">
        <title>The Global Catalogue of Microorganisms (GCM) 10K type strain sequencing project: providing services to taxonomists for standard genome sequencing and annotation.</title>
        <authorList>
            <consortium name="The Broad Institute Genomics Platform"/>
            <consortium name="The Broad Institute Genome Sequencing Center for Infectious Disease"/>
            <person name="Wu L."/>
            <person name="Ma J."/>
        </authorList>
    </citation>
    <scope>NUCLEOTIDE SEQUENCE [LARGE SCALE GENOMIC DNA]</scope>
    <source>
        <strain evidence="2">DT43</strain>
    </source>
</reference>
<organism evidence="1 2">
    <name type="scientific">Streptococcus caledonicus</name>
    <dbReference type="NCBI Taxonomy" id="2614158"/>
    <lineage>
        <taxon>Bacteria</taxon>
        <taxon>Bacillati</taxon>
        <taxon>Bacillota</taxon>
        <taxon>Bacilli</taxon>
        <taxon>Lactobacillales</taxon>
        <taxon>Streptococcaceae</taxon>
        <taxon>Streptococcus</taxon>
    </lineage>
</organism>
<evidence type="ECO:0000313" key="1">
    <source>
        <dbReference type="EMBL" id="MFC5632046.1"/>
    </source>
</evidence>
<sequence length="106" mass="12410">MQQTFNVTVPVPENLVVISKEEYLSLVNQREEGQWWDIDDVIDLLRIGRSKLINDILLNPRYKAEFDIEQNASGFVSYPKGKGSPYRFLASRTRKYFENHFADILN</sequence>
<proteinExistence type="predicted"/>
<keyword evidence="2" id="KW-1185">Reference proteome</keyword>
<accession>A0ABW0UER3</accession>